<keyword evidence="1" id="KW-1133">Transmembrane helix</keyword>
<dbReference type="AlphaFoldDB" id="A0A8S1L319"/>
<comment type="caution">
    <text evidence="3">The sequence shown here is derived from an EMBL/GenBank/DDBJ whole genome shotgun (WGS) entry which is preliminary data.</text>
</comment>
<protein>
    <recommendedName>
        <fullName evidence="5">Transmembrane protein</fullName>
    </recommendedName>
</protein>
<proteinExistence type="predicted"/>
<dbReference type="Proteomes" id="UP000692954">
    <property type="component" value="Unassembled WGS sequence"/>
</dbReference>
<name>A0A8S1L319_9CILI</name>
<organism evidence="3 4">
    <name type="scientific">Paramecium sonneborni</name>
    <dbReference type="NCBI Taxonomy" id="65129"/>
    <lineage>
        <taxon>Eukaryota</taxon>
        <taxon>Sar</taxon>
        <taxon>Alveolata</taxon>
        <taxon>Ciliophora</taxon>
        <taxon>Intramacronucleata</taxon>
        <taxon>Oligohymenophorea</taxon>
        <taxon>Peniculida</taxon>
        <taxon>Parameciidae</taxon>
        <taxon>Paramecium</taxon>
    </lineage>
</organism>
<keyword evidence="1" id="KW-0472">Membrane</keyword>
<evidence type="ECO:0000256" key="1">
    <source>
        <dbReference type="SAM" id="Phobius"/>
    </source>
</evidence>
<sequence>MKFLFGNMLIYKILYGLVLEIYKPCADGSCSECEMEDFNKCTLCKPGFNRILVNKECICQEGSYDPLNDDSICIVVQLVQVLQIHNILQNQNQIIYTQSVDESISNRISKSNSCPFKQGYADFIIKRSKCGKCHPQCQTYFQVSDETTNQYYLICIPGQNRYVSDFCDCTCGILNDFETTHFTSCSEDSNSYLTTFGECLCKTSYYEILLIILNVKYAIILVYYVQIIMKNACQQCPQTRISADLLATQFECVCASLHIFDDGFQSVCQECESCLTCDCPLLLNC</sequence>
<feature type="signal peptide" evidence="2">
    <location>
        <begin position="1"/>
        <end position="28"/>
    </location>
</feature>
<feature type="transmembrane region" description="Helical" evidence="1">
    <location>
        <begin position="205"/>
        <end position="225"/>
    </location>
</feature>
<dbReference type="OrthoDB" id="300641at2759"/>
<evidence type="ECO:0008006" key="5">
    <source>
        <dbReference type="Google" id="ProtNLM"/>
    </source>
</evidence>
<keyword evidence="4" id="KW-1185">Reference proteome</keyword>
<reference evidence="3" key="1">
    <citation type="submission" date="2021-01" db="EMBL/GenBank/DDBJ databases">
        <authorList>
            <consortium name="Genoscope - CEA"/>
            <person name="William W."/>
        </authorList>
    </citation>
    <scope>NUCLEOTIDE SEQUENCE</scope>
</reference>
<keyword evidence="2" id="KW-0732">Signal</keyword>
<evidence type="ECO:0000313" key="4">
    <source>
        <dbReference type="Proteomes" id="UP000692954"/>
    </source>
</evidence>
<keyword evidence="1" id="KW-0812">Transmembrane</keyword>
<dbReference type="EMBL" id="CAJJDN010000011">
    <property type="protein sequence ID" value="CAD8057074.1"/>
    <property type="molecule type" value="Genomic_DNA"/>
</dbReference>
<gene>
    <name evidence="3" type="ORF">PSON_ATCC_30995.1.T0110002</name>
</gene>
<feature type="chain" id="PRO_5035867277" description="Transmembrane protein" evidence="2">
    <location>
        <begin position="29"/>
        <end position="285"/>
    </location>
</feature>
<accession>A0A8S1L319</accession>
<evidence type="ECO:0000313" key="3">
    <source>
        <dbReference type="EMBL" id="CAD8057074.1"/>
    </source>
</evidence>
<evidence type="ECO:0000256" key="2">
    <source>
        <dbReference type="SAM" id="SignalP"/>
    </source>
</evidence>